<dbReference type="PANTHER" id="PTHR15732">
    <property type="entry name" value="PROTEIN MOONRAKER"/>
    <property type="match status" value="1"/>
</dbReference>
<dbReference type="InterPro" id="IPR031447">
    <property type="entry name" value="MNR"/>
</dbReference>
<keyword evidence="3" id="KW-1185">Reference proteome</keyword>
<feature type="compositionally biased region" description="Polar residues" evidence="1">
    <location>
        <begin position="174"/>
        <end position="189"/>
    </location>
</feature>
<feature type="region of interest" description="Disordered" evidence="1">
    <location>
        <begin position="425"/>
        <end position="448"/>
    </location>
</feature>
<dbReference type="Pfam" id="PF15718">
    <property type="entry name" value="MNR"/>
    <property type="match status" value="2"/>
</dbReference>
<reference evidence="2" key="1">
    <citation type="submission" date="2021-01" db="EMBL/GenBank/DDBJ databases">
        <title>A chromosome-scale assembly of European eel, Anguilla anguilla.</title>
        <authorList>
            <person name="Henkel C."/>
            <person name="Jong-Raadsen S.A."/>
            <person name="Dufour S."/>
            <person name="Weltzien F.-A."/>
            <person name="Palstra A.P."/>
            <person name="Pelster B."/>
            <person name="Spaink H.P."/>
            <person name="Van Den Thillart G.E."/>
            <person name="Jansen H."/>
            <person name="Zahm M."/>
            <person name="Klopp C."/>
            <person name="Cedric C."/>
            <person name="Louis A."/>
            <person name="Berthelot C."/>
            <person name="Parey E."/>
            <person name="Roest Crollius H."/>
            <person name="Montfort J."/>
            <person name="Robinson-Rechavi M."/>
            <person name="Bucao C."/>
            <person name="Bouchez O."/>
            <person name="Gislard M."/>
            <person name="Lluch J."/>
            <person name="Milhes M."/>
            <person name="Lampietro C."/>
            <person name="Lopez Roques C."/>
            <person name="Donnadieu C."/>
            <person name="Braasch I."/>
            <person name="Desvignes T."/>
            <person name="Postlethwait J."/>
            <person name="Bobe J."/>
            <person name="Guiguen Y."/>
            <person name="Dirks R."/>
        </authorList>
    </citation>
    <scope>NUCLEOTIDE SEQUENCE</scope>
    <source>
        <strain evidence="2">Tag_6206</strain>
        <tissue evidence="2">Liver</tissue>
    </source>
</reference>
<proteinExistence type="predicted"/>
<evidence type="ECO:0000256" key="1">
    <source>
        <dbReference type="SAM" id="MobiDB-lite"/>
    </source>
</evidence>
<comment type="caution">
    <text evidence="2">The sequence shown here is derived from an EMBL/GenBank/DDBJ whole genome shotgun (WGS) entry which is preliminary data.</text>
</comment>
<feature type="compositionally biased region" description="Basic and acidic residues" evidence="1">
    <location>
        <begin position="246"/>
        <end position="255"/>
    </location>
</feature>
<feature type="compositionally biased region" description="Low complexity" evidence="1">
    <location>
        <begin position="62"/>
        <end position="75"/>
    </location>
</feature>
<dbReference type="GO" id="GO:0071539">
    <property type="term" value="P:protein localization to centrosome"/>
    <property type="evidence" value="ECO:0007669"/>
    <property type="project" value="TreeGrafter"/>
</dbReference>
<dbReference type="PANTHER" id="PTHR15732:SF4">
    <property type="entry name" value="PROTEIN MOONRAKER"/>
    <property type="match status" value="1"/>
</dbReference>
<feature type="region of interest" description="Disordered" evidence="1">
    <location>
        <begin position="48"/>
        <end position="125"/>
    </location>
</feature>
<sequence length="466" mass="51098">MPSHYRELGQLIRQLSLCSAKVEAGLGSSVPETAIDILQKVERPWTLPSLSRREGGPKSRGRAAALQRGAGPPGADSTAPPLPERRERQPPGQTRAGEPALRPAALKKNLPDRRLPAAWPDGPLNRDEVLRAGLDRLIRARGLGGGAPRSHRGPPQPEKPKKRTPLNDGRLQKPTVSSRLKEAQMQQKDASIPWIPTSPHASPPQLAQPQPRSMEPRCLFSQLKQSAGQGEQRGPQPPSAPGARGLDAEQRREAHSEAVRQAWVDKETTRRLRELGQLSKEESERIGRLRYEVGSPTLWAQRAESEARDRLQPLLTQAQQIRESWDRKAGSLRHRLCEQATDRAAVSAELLSEAILEDVLEDTAQALWAAERSRDLEQGALQLLQAPTLESMLLRMEEMEKDQEAVRLRLAGISYSNLLFSAKDDGTELQTPGRPPPAPASHQAGPAGRDCCRHCAGGPCGGRGCF</sequence>
<organism evidence="2 3">
    <name type="scientific">Anguilla anguilla</name>
    <name type="common">European freshwater eel</name>
    <name type="synonym">Muraena anguilla</name>
    <dbReference type="NCBI Taxonomy" id="7936"/>
    <lineage>
        <taxon>Eukaryota</taxon>
        <taxon>Metazoa</taxon>
        <taxon>Chordata</taxon>
        <taxon>Craniata</taxon>
        <taxon>Vertebrata</taxon>
        <taxon>Euteleostomi</taxon>
        <taxon>Actinopterygii</taxon>
        <taxon>Neopterygii</taxon>
        <taxon>Teleostei</taxon>
        <taxon>Anguilliformes</taxon>
        <taxon>Anguillidae</taxon>
        <taxon>Anguilla</taxon>
    </lineage>
</organism>
<dbReference type="EMBL" id="JAFIRN010000013">
    <property type="protein sequence ID" value="KAG5837262.1"/>
    <property type="molecule type" value="Genomic_DNA"/>
</dbReference>
<accession>A0A9D3LW10</accession>
<dbReference type="GO" id="GO:0034451">
    <property type="term" value="C:centriolar satellite"/>
    <property type="evidence" value="ECO:0007669"/>
    <property type="project" value="TreeGrafter"/>
</dbReference>
<evidence type="ECO:0000313" key="3">
    <source>
        <dbReference type="Proteomes" id="UP001044222"/>
    </source>
</evidence>
<protein>
    <submittedName>
        <fullName evidence="2">Uncharacterized protein</fullName>
    </submittedName>
</protein>
<feature type="region of interest" description="Disordered" evidence="1">
    <location>
        <begin position="141"/>
        <end position="255"/>
    </location>
</feature>
<dbReference type="AlphaFoldDB" id="A0A9D3LW10"/>
<gene>
    <name evidence="2" type="ORF">ANANG_G00237430</name>
</gene>
<dbReference type="Proteomes" id="UP001044222">
    <property type="component" value="Chromosome 13"/>
</dbReference>
<evidence type="ECO:0000313" key="2">
    <source>
        <dbReference type="EMBL" id="KAG5837262.1"/>
    </source>
</evidence>
<dbReference type="GO" id="GO:0007099">
    <property type="term" value="P:centriole replication"/>
    <property type="evidence" value="ECO:0007669"/>
    <property type="project" value="InterPro"/>
</dbReference>
<name>A0A9D3LW10_ANGAN</name>